<comment type="similarity">
    <text evidence="2">Belongs to the leguminous lectin family.</text>
</comment>
<dbReference type="PROSITE" id="PS00107">
    <property type="entry name" value="PROTEIN_KINASE_ATP"/>
    <property type="match status" value="1"/>
</dbReference>
<dbReference type="CDD" id="cd06899">
    <property type="entry name" value="lectin_legume_LecRK_Arcelin_ConA"/>
    <property type="match status" value="1"/>
</dbReference>
<dbReference type="InterPro" id="IPR001220">
    <property type="entry name" value="Legume_lectin_dom"/>
</dbReference>
<dbReference type="GO" id="GO:0006952">
    <property type="term" value="P:defense response"/>
    <property type="evidence" value="ECO:0007669"/>
    <property type="project" value="UniProtKB-ARBA"/>
</dbReference>
<comment type="caution">
    <text evidence="18">The sequence shown here is derived from an EMBL/GenBank/DDBJ whole genome shotgun (WGS) entry which is preliminary data.</text>
</comment>
<keyword evidence="10 15" id="KW-1133">Transmembrane helix</keyword>
<dbReference type="Pfam" id="PF00139">
    <property type="entry name" value="Lectin_legB"/>
    <property type="match status" value="1"/>
</dbReference>
<evidence type="ECO:0000313" key="18">
    <source>
        <dbReference type="EMBL" id="KAE9596836.1"/>
    </source>
</evidence>
<keyword evidence="5 15" id="KW-0812">Transmembrane</keyword>
<keyword evidence="6 16" id="KW-0732">Signal</keyword>
<gene>
    <name evidence="18" type="ORF">Lalb_Chr16g0380271</name>
</gene>
<dbReference type="GO" id="GO:0051707">
    <property type="term" value="P:response to other organism"/>
    <property type="evidence" value="ECO:0007669"/>
    <property type="project" value="UniProtKB-ARBA"/>
</dbReference>
<evidence type="ECO:0000256" key="11">
    <source>
        <dbReference type="ARBA" id="ARBA00023136"/>
    </source>
</evidence>
<evidence type="ECO:0000256" key="12">
    <source>
        <dbReference type="ARBA" id="ARBA00023170"/>
    </source>
</evidence>
<dbReference type="GO" id="GO:0016020">
    <property type="term" value="C:membrane"/>
    <property type="evidence" value="ECO:0007669"/>
    <property type="project" value="UniProtKB-SubCell"/>
</dbReference>
<dbReference type="InterPro" id="IPR000719">
    <property type="entry name" value="Prot_kinase_dom"/>
</dbReference>
<accession>A0A6A4NT74</accession>
<feature type="chain" id="PRO_5025511306" description="Protein kinase domain-containing protein" evidence="16">
    <location>
        <begin position="24"/>
        <end position="471"/>
    </location>
</feature>
<evidence type="ECO:0000256" key="13">
    <source>
        <dbReference type="ARBA" id="ARBA00023211"/>
    </source>
</evidence>
<dbReference type="Gene3D" id="2.60.120.200">
    <property type="match status" value="1"/>
</dbReference>
<evidence type="ECO:0000256" key="9">
    <source>
        <dbReference type="ARBA" id="ARBA00022840"/>
    </source>
</evidence>
<dbReference type="GO" id="GO:0005524">
    <property type="term" value="F:ATP binding"/>
    <property type="evidence" value="ECO:0007669"/>
    <property type="project" value="UniProtKB-UniRule"/>
</dbReference>
<sequence length="471" mass="52715">MGPRWSLLITAVTILLLFPAATSQPETPKKNSRVLLNESYVYGPFNDSYTSGSLRDIFDVENDAAIHLNAFQVTPDSAGNISLVNKSGRIFLKKPFKLWDDINGEFNGKLASFNTCFIFNAFRIKNDITPPGEGIAFVIAPSFAMPFNSYGQYLGLTNSTTDGKATNKLVAIEFDTTKQDFDPDNNHIGLDINSVRSKVSVPLSKFGFEIAPEGTQFWAIWVEYDGEHKEIYVYMAKQPDRDGPTVEKPTIPVLRSSLDLKELVNQNSYFGFSASTGVNYELHCVLKWNISITAFPEDKSKFSNAIKIGLIIGVPLIVIGSAVFVYFISKKKCSDTSDPQITGTLKSLPGTPREFRYKELKKATNKFDNKNKLGQGGYGVVYKGTLPKENLEVAVKMFSRDKMKSTHDFLSELTIINRLRHKNLVRLLGKFSISLSLISIELITLCLNHVLDHIYVRFGRTSITFMMTLLN</sequence>
<evidence type="ECO:0000256" key="14">
    <source>
        <dbReference type="PROSITE-ProRule" id="PRU10141"/>
    </source>
</evidence>
<evidence type="ECO:0000256" key="16">
    <source>
        <dbReference type="SAM" id="SignalP"/>
    </source>
</evidence>
<dbReference type="InterPro" id="IPR017441">
    <property type="entry name" value="Protein_kinase_ATP_BS"/>
</dbReference>
<dbReference type="OrthoDB" id="1913956at2759"/>
<evidence type="ECO:0000256" key="15">
    <source>
        <dbReference type="SAM" id="Phobius"/>
    </source>
</evidence>
<name>A0A6A4NT74_LUPAL</name>
<evidence type="ECO:0000256" key="4">
    <source>
        <dbReference type="ARBA" id="ARBA00010217"/>
    </source>
</evidence>
<dbReference type="Gene3D" id="3.30.200.20">
    <property type="entry name" value="Phosphorylase Kinase, domain 1"/>
    <property type="match status" value="1"/>
</dbReference>
<keyword evidence="7" id="KW-0430">Lectin</keyword>
<evidence type="ECO:0000256" key="7">
    <source>
        <dbReference type="ARBA" id="ARBA00022734"/>
    </source>
</evidence>
<reference evidence="19" key="1">
    <citation type="journal article" date="2020" name="Nat. Commun.">
        <title>Genome sequence of the cluster root forming white lupin.</title>
        <authorList>
            <person name="Hufnagel B."/>
            <person name="Marques A."/>
            <person name="Soriano A."/>
            <person name="Marques L."/>
            <person name="Divol F."/>
            <person name="Doumas P."/>
            <person name="Sallet E."/>
            <person name="Mancinotti D."/>
            <person name="Carrere S."/>
            <person name="Marande W."/>
            <person name="Arribat S."/>
            <person name="Keller J."/>
            <person name="Huneau C."/>
            <person name="Blein T."/>
            <person name="Aime D."/>
            <person name="Laguerre M."/>
            <person name="Taylor J."/>
            <person name="Schubert V."/>
            <person name="Nelson M."/>
            <person name="Geu-Flores F."/>
            <person name="Crespi M."/>
            <person name="Gallardo-Guerrero K."/>
            <person name="Delaux P.-M."/>
            <person name="Salse J."/>
            <person name="Berges H."/>
            <person name="Guyot R."/>
            <person name="Gouzy J."/>
            <person name="Peret B."/>
        </authorList>
    </citation>
    <scope>NUCLEOTIDE SEQUENCE [LARGE SCALE GENOMIC DNA]</scope>
    <source>
        <strain evidence="19">cv. Amiga</strain>
    </source>
</reference>
<dbReference type="Pfam" id="PF07714">
    <property type="entry name" value="PK_Tyr_Ser-Thr"/>
    <property type="match status" value="1"/>
</dbReference>
<proteinExistence type="inferred from homology"/>
<dbReference type="GO" id="GO:0004672">
    <property type="term" value="F:protein kinase activity"/>
    <property type="evidence" value="ECO:0007669"/>
    <property type="project" value="InterPro"/>
</dbReference>
<protein>
    <recommendedName>
        <fullName evidence="17">Protein kinase domain-containing protein</fullName>
    </recommendedName>
</protein>
<keyword evidence="11 15" id="KW-0472">Membrane</keyword>
<dbReference type="Proteomes" id="UP000447434">
    <property type="component" value="Chromosome 16"/>
</dbReference>
<keyword evidence="9 14" id="KW-0067">ATP-binding</keyword>
<evidence type="ECO:0000256" key="5">
    <source>
        <dbReference type="ARBA" id="ARBA00022692"/>
    </source>
</evidence>
<evidence type="ECO:0000256" key="10">
    <source>
        <dbReference type="ARBA" id="ARBA00022989"/>
    </source>
</evidence>
<comment type="similarity">
    <text evidence="3">In the N-terminal section; belongs to the leguminous lectin family.</text>
</comment>
<evidence type="ECO:0000256" key="6">
    <source>
        <dbReference type="ARBA" id="ARBA00022729"/>
    </source>
</evidence>
<comment type="subcellular location">
    <subcellularLocation>
        <location evidence="1">Membrane</location>
        <topology evidence="1">Single-pass type I membrane protein</topology>
    </subcellularLocation>
</comment>
<evidence type="ECO:0000259" key="17">
    <source>
        <dbReference type="PROSITE" id="PS50011"/>
    </source>
</evidence>
<keyword evidence="13" id="KW-0464">Manganese</keyword>
<dbReference type="EMBL" id="WOCE01000016">
    <property type="protein sequence ID" value="KAE9596836.1"/>
    <property type="molecule type" value="Genomic_DNA"/>
</dbReference>
<organism evidence="18 19">
    <name type="scientific">Lupinus albus</name>
    <name type="common">White lupine</name>
    <name type="synonym">Lupinus termis</name>
    <dbReference type="NCBI Taxonomy" id="3870"/>
    <lineage>
        <taxon>Eukaryota</taxon>
        <taxon>Viridiplantae</taxon>
        <taxon>Streptophyta</taxon>
        <taxon>Embryophyta</taxon>
        <taxon>Tracheophyta</taxon>
        <taxon>Spermatophyta</taxon>
        <taxon>Magnoliopsida</taxon>
        <taxon>eudicotyledons</taxon>
        <taxon>Gunneridae</taxon>
        <taxon>Pentapetalae</taxon>
        <taxon>rosids</taxon>
        <taxon>fabids</taxon>
        <taxon>Fabales</taxon>
        <taxon>Fabaceae</taxon>
        <taxon>Papilionoideae</taxon>
        <taxon>50 kb inversion clade</taxon>
        <taxon>genistoids sensu lato</taxon>
        <taxon>core genistoids</taxon>
        <taxon>Genisteae</taxon>
        <taxon>Lupinus</taxon>
    </lineage>
</organism>
<evidence type="ECO:0000256" key="1">
    <source>
        <dbReference type="ARBA" id="ARBA00004479"/>
    </source>
</evidence>
<dbReference type="SUPFAM" id="SSF56112">
    <property type="entry name" value="Protein kinase-like (PK-like)"/>
    <property type="match status" value="1"/>
</dbReference>
<dbReference type="PANTHER" id="PTHR27007">
    <property type="match status" value="1"/>
</dbReference>
<evidence type="ECO:0000256" key="8">
    <source>
        <dbReference type="ARBA" id="ARBA00022741"/>
    </source>
</evidence>
<feature type="binding site" evidence="14">
    <location>
        <position position="396"/>
    </location>
    <ligand>
        <name>ATP</name>
        <dbReference type="ChEBI" id="CHEBI:30616"/>
    </ligand>
</feature>
<feature type="domain" description="Protein kinase" evidence="17">
    <location>
        <begin position="367"/>
        <end position="471"/>
    </location>
</feature>
<keyword evidence="8 14" id="KW-0547">Nucleotide-binding</keyword>
<feature type="transmembrane region" description="Helical" evidence="15">
    <location>
        <begin position="308"/>
        <end position="328"/>
    </location>
</feature>
<feature type="signal peptide" evidence="16">
    <location>
        <begin position="1"/>
        <end position="23"/>
    </location>
</feature>
<dbReference type="AlphaFoldDB" id="A0A6A4NT74"/>
<dbReference type="PROSITE" id="PS50011">
    <property type="entry name" value="PROTEIN_KINASE_DOM"/>
    <property type="match status" value="1"/>
</dbReference>
<keyword evidence="12" id="KW-0675">Receptor</keyword>
<dbReference type="InterPro" id="IPR011009">
    <property type="entry name" value="Kinase-like_dom_sf"/>
</dbReference>
<dbReference type="InterPro" id="IPR050528">
    <property type="entry name" value="L-type_Lectin-RKs"/>
</dbReference>
<comment type="similarity">
    <text evidence="4">In the C-terminal section; belongs to the protein kinase superfamily. Ser/Thr protein kinase family.</text>
</comment>
<evidence type="ECO:0000313" key="19">
    <source>
        <dbReference type="Proteomes" id="UP000447434"/>
    </source>
</evidence>
<evidence type="ECO:0000256" key="2">
    <source>
        <dbReference type="ARBA" id="ARBA00007606"/>
    </source>
</evidence>
<dbReference type="InterPro" id="IPR013320">
    <property type="entry name" value="ConA-like_dom_sf"/>
</dbReference>
<dbReference type="GO" id="GO:0030246">
    <property type="term" value="F:carbohydrate binding"/>
    <property type="evidence" value="ECO:0007669"/>
    <property type="project" value="UniProtKB-KW"/>
</dbReference>
<dbReference type="InterPro" id="IPR001245">
    <property type="entry name" value="Ser-Thr/Tyr_kinase_cat_dom"/>
</dbReference>
<evidence type="ECO:0000256" key="3">
    <source>
        <dbReference type="ARBA" id="ARBA00008536"/>
    </source>
</evidence>
<keyword evidence="19" id="KW-1185">Reference proteome</keyword>
<dbReference type="SUPFAM" id="SSF49899">
    <property type="entry name" value="Concanavalin A-like lectins/glucanases"/>
    <property type="match status" value="1"/>
</dbReference>